<keyword evidence="2" id="KW-1185">Reference proteome</keyword>
<evidence type="ECO:0000313" key="2">
    <source>
        <dbReference type="Proteomes" id="UP000616839"/>
    </source>
</evidence>
<organism evidence="1 2">
    <name type="scientific">Nocardioides donggukensis</name>
    <dbReference type="NCBI Taxonomy" id="2774019"/>
    <lineage>
        <taxon>Bacteria</taxon>
        <taxon>Bacillati</taxon>
        <taxon>Actinomycetota</taxon>
        <taxon>Actinomycetes</taxon>
        <taxon>Propionibacteriales</taxon>
        <taxon>Nocardioidaceae</taxon>
        <taxon>Nocardioides</taxon>
    </lineage>
</organism>
<gene>
    <name evidence="1" type="ORF">IE331_10670</name>
</gene>
<sequence length="60" mass="6782">MGRKTKPKSRCCVSAVRCENCPLRMLEEGTLPRGYTVRHHKLVKVSRSRRARSAQSARAA</sequence>
<accession>A0A927K9G0</accession>
<proteinExistence type="predicted"/>
<comment type="caution">
    <text evidence="1">The sequence shown here is derived from an EMBL/GenBank/DDBJ whole genome shotgun (WGS) entry which is preliminary data.</text>
</comment>
<dbReference type="RefSeq" id="WP_192143388.1">
    <property type="nucleotide sequence ID" value="NZ_JACYXZ010000003.1"/>
</dbReference>
<dbReference type="Proteomes" id="UP000616839">
    <property type="component" value="Unassembled WGS sequence"/>
</dbReference>
<name>A0A927K9G0_9ACTN</name>
<reference evidence="1" key="1">
    <citation type="submission" date="2020-09" db="EMBL/GenBank/DDBJ databases">
        <title>Nocardioides sp. strain MJB4 16S ribosomal RNA gene Genome sequencing and assembly.</title>
        <authorList>
            <person name="Kim I."/>
        </authorList>
    </citation>
    <scope>NUCLEOTIDE SEQUENCE</scope>
    <source>
        <strain evidence="1">MJB4</strain>
    </source>
</reference>
<dbReference type="AlphaFoldDB" id="A0A927K9G0"/>
<protein>
    <submittedName>
        <fullName evidence="1">Uncharacterized protein</fullName>
    </submittedName>
</protein>
<evidence type="ECO:0000313" key="1">
    <source>
        <dbReference type="EMBL" id="MBD8870085.1"/>
    </source>
</evidence>
<dbReference type="EMBL" id="JACYXZ010000003">
    <property type="protein sequence ID" value="MBD8870085.1"/>
    <property type="molecule type" value="Genomic_DNA"/>
</dbReference>